<name>A0A2T6KCR2_9RHOB</name>
<reference evidence="1 2" key="1">
    <citation type="submission" date="2018-04" db="EMBL/GenBank/DDBJ databases">
        <title>Genomic Encyclopedia of Archaeal and Bacterial Type Strains, Phase II (KMG-II): from individual species to whole genera.</title>
        <authorList>
            <person name="Goeker M."/>
        </authorList>
    </citation>
    <scope>NUCLEOTIDE SEQUENCE [LARGE SCALE GENOMIC DNA]</scope>
    <source>
        <strain evidence="1 2">DSM 29955</strain>
    </source>
</reference>
<keyword evidence="2" id="KW-1185">Reference proteome</keyword>
<dbReference type="RefSeq" id="WP_108387197.1">
    <property type="nucleotide sequence ID" value="NZ_QBUD01000009.1"/>
</dbReference>
<evidence type="ECO:0000313" key="1">
    <source>
        <dbReference type="EMBL" id="PUB12749.1"/>
    </source>
</evidence>
<protein>
    <submittedName>
        <fullName evidence="1">Uncharacterized protein DUF1499</fullName>
    </submittedName>
</protein>
<proteinExistence type="predicted"/>
<sequence>MRWFLLGVIVLLAAALILPRVIPVTAESVHATFPANVPGDYPASKGYSVTREITTTPQRLLEVLDDIAKSTPRTRWLAGSVEERQITYVTRSRIFGFPDYTTVQIVMAEDGQTPLLQISARARYGKSDLGVNKERVNRWLAELGLLTVAP</sequence>
<dbReference type="Pfam" id="PF07386">
    <property type="entry name" value="DUF1499"/>
    <property type="match status" value="1"/>
</dbReference>
<dbReference type="OrthoDB" id="8479024at2"/>
<dbReference type="EMBL" id="QBUD01000009">
    <property type="protein sequence ID" value="PUB12749.1"/>
    <property type="molecule type" value="Genomic_DNA"/>
</dbReference>
<dbReference type="AlphaFoldDB" id="A0A2T6KCR2"/>
<accession>A0A2T6KCR2</accession>
<organism evidence="1 2">
    <name type="scientific">Yoonia sediminilitoris</name>
    <dbReference type="NCBI Taxonomy" id="1286148"/>
    <lineage>
        <taxon>Bacteria</taxon>
        <taxon>Pseudomonadati</taxon>
        <taxon>Pseudomonadota</taxon>
        <taxon>Alphaproteobacteria</taxon>
        <taxon>Rhodobacterales</taxon>
        <taxon>Paracoccaceae</taxon>
        <taxon>Yoonia</taxon>
    </lineage>
</organism>
<dbReference type="Proteomes" id="UP000244523">
    <property type="component" value="Unassembled WGS sequence"/>
</dbReference>
<gene>
    <name evidence="1" type="ORF">C8N45_10957</name>
</gene>
<dbReference type="InterPro" id="IPR010865">
    <property type="entry name" value="DUF1499"/>
</dbReference>
<evidence type="ECO:0000313" key="2">
    <source>
        <dbReference type="Proteomes" id="UP000244523"/>
    </source>
</evidence>
<comment type="caution">
    <text evidence="1">The sequence shown here is derived from an EMBL/GenBank/DDBJ whole genome shotgun (WGS) entry which is preliminary data.</text>
</comment>